<dbReference type="OrthoDB" id="2012657at2759"/>
<feature type="compositionally biased region" description="Basic residues" evidence="2">
    <location>
        <begin position="130"/>
        <end position="147"/>
    </location>
</feature>
<organism evidence="3 4">
    <name type="scientific">Symbiodinium microadriaticum</name>
    <name type="common">Dinoflagellate</name>
    <name type="synonym">Zooxanthella microadriatica</name>
    <dbReference type="NCBI Taxonomy" id="2951"/>
    <lineage>
        <taxon>Eukaryota</taxon>
        <taxon>Sar</taxon>
        <taxon>Alveolata</taxon>
        <taxon>Dinophyceae</taxon>
        <taxon>Suessiales</taxon>
        <taxon>Symbiodiniaceae</taxon>
        <taxon>Symbiodinium</taxon>
    </lineage>
</organism>
<accession>A0A1Q9CD00</accession>
<evidence type="ECO:0000256" key="2">
    <source>
        <dbReference type="SAM" id="MobiDB-lite"/>
    </source>
</evidence>
<feature type="region of interest" description="Disordered" evidence="2">
    <location>
        <begin position="113"/>
        <end position="218"/>
    </location>
</feature>
<dbReference type="EMBL" id="LSRX01001343">
    <property type="protein sequence ID" value="OLP80809.1"/>
    <property type="molecule type" value="Genomic_DNA"/>
</dbReference>
<dbReference type="AlphaFoldDB" id="A0A1Q9CD00"/>
<keyword evidence="1" id="KW-0175">Coiled coil</keyword>
<feature type="region of interest" description="Disordered" evidence="2">
    <location>
        <begin position="32"/>
        <end position="61"/>
    </location>
</feature>
<keyword evidence="4" id="KW-1185">Reference proteome</keyword>
<feature type="compositionally biased region" description="Basic residues" evidence="2">
    <location>
        <begin position="42"/>
        <end position="61"/>
    </location>
</feature>
<evidence type="ECO:0000256" key="1">
    <source>
        <dbReference type="SAM" id="Coils"/>
    </source>
</evidence>
<proteinExistence type="predicted"/>
<gene>
    <name evidence="3" type="ORF">AK812_SmicGene38736</name>
</gene>
<feature type="compositionally biased region" description="Pro residues" evidence="2">
    <location>
        <begin position="420"/>
        <end position="437"/>
    </location>
</feature>
<protein>
    <recommendedName>
        <fullName evidence="5">Reverse transcriptase Ty1/copia-type domain-containing protein</fullName>
    </recommendedName>
</protein>
<evidence type="ECO:0008006" key="5">
    <source>
        <dbReference type="Google" id="ProtNLM"/>
    </source>
</evidence>
<reference evidence="3 4" key="1">
    <citation type="submission" date="2016-02" db="EMBL/GenBank/DDBJ databases">
        <title>Genome analysis of coral dinoflagellate symbionts highlights evolutionary adaptations to a symbiotic lifestyle.</title>
        <authorList>
            <person name="Aranda M."/>
            <person name="Li Y."/>
            <person name="Liew Y.J."/>
            <person name="Baumgarten S."/>
            <person name="Simakov O."/>
            <person name="Wilson M."/>
            <person name="Piel J."/>
            <person name="Ashoor H."/>
            <person name="Bougouffa S."/>
            <person name="Bajic V.B."/>
            <person name="Ryu T."/>
            <person name="Ravasi T."/>
            <person name="Bayer T."/>
            <person name="Micklem G."/>
            <person name="Kim H."/>
            <person name="Bhak J."/>
            <person name="Lajeunesse T.C."/>
            <person name="Voolstra C.R."/>
        </authorList>
    </citation>
    <scope>NUCLEOTIDE SEQUENCE [LARGE SCALE GENOMIC DNA]</scope>
    <source>
        <strain evidence="3 4">CCMP2467</strain>
    </source>
</reference>
<dbReference type="Proteomes" id="UP000186817">
    <property type="component" value="Unassembled WGS sequence"/>
</dbReference>
<name>A0A1Q9CD00_SYMMI</name>
<feature type="coiled-coil region" evidence="1">
    <location>
        <begin position="644"/>
        <end position="674"/>
    </location>
</feature>
<feature type="region of interest" description="Disordered" evidence="2">
    <location>
        <begin position="364"/>
        <end position="560"/>
    </location>
</feature>
<sequence>MECTVTTGSYRIETYTYPVVRQTMFDQFSATRTGLQDPNIRHTSHKKDRHGRRDQRRKRGGRNFLILDQGEYDGADGFWLQDEDTLEEGFLAAEDETVFWTIDDNEAFIARRFKKGRRPKLRPGSPGRAKGGKRKGRGRFRSYRGKGRANQAEHEPTDPSYYGKGKGKEKGGKGKGKGKDKGEKGSSFKGAKAKGKGKDAAKSASSQGDPSPQAYEGSAAPGWDAWYEDSYYTDSGCTRAMGSRYAVNRLIKAVERYAPGKIEFTFERVTLSIEVLDQGKDQKVCFLKIRNHPNLMQKIDLSFRQESLKKSLFLRHMNLDQFKRRTTALQIPKETYELYDQLVKKCSTCVWGQNAPPTTFSGVLFQMTGGKQSPSVRPPPDGIMPDMEVSPSDPSEPMSTNRSRITSDDASMPEPDEPMPPDSPPSRPPPPSPPPGHPAVSSDEPVAPARAKPRVHPPPRSPSPRRLGGDVSPRSSSERKVSPYKQKSPPLAPTPKPKPKAAPQQSGPILPVQEGDEESSEELAPDDPGQPSILPHSSGSPEPESDAESDDTRYYSDEEGDLVVDEKDWVLLTEEQKLCSNTGSFSMPRYMSGSPIDIRGVTSRIRSDRTRYQPSRKNRSDIREEYDLLTEDDKALSVSPLKGLSNLSQKAQRKEATAKEKRELKKQFDEAKAAEYQSCLDNDVFELIDTRKLGNIRNYVTGFRLAIQLAANKLWNLTHIDLKTAFLQGEAYDESRDIICQIPPEEAGYPPYIAARMKKPAYGLNDAPRRWWNIVDKDTLYQERRRHTAIATPVTKWSSRRDVFKRHNTPTTVDAVMNNTPTTVDAAPEITTSLSRELCFHILVKTNKIGRWVAWLTRILERKRGVEINHEHGTIEAYARSSGSDS</sequence>
<evidence type="ECO:0000313" key="4">
    <source>
        <dbReference type="Proteomes" id="UP000186817"/>
    </source>
</evidence>
<feature type="compositionally biased region" description="Basic and acidic residues" evidence="2">
    <location>
        <begin position="166"/>
        <end position="186"/>
    </location>
</feature>
<feature type="compositionally biased region" description="Acidic residues" evidence="2">
    <location>
        <begin position="514"/>
        <end position="525"/>
    </location>
</feature>
<evidence type="ECO:0000313" key="3">
    <source>
        <dbReference type="EMBL" id="OLP80809.1"/>
    </source>
</evidence>
<comment type="caution">
    <text evidence="3">The sequence shown here is derived from an EMBL/GenBank/DDBJ whole genome shotgun (WGS) entry which is preliminary data.</text>
</comment>